<evidence type="ECO:0000256" key="3">
    <source>
        <dbReference type="ARBA" id="ARBA00006405"/>
    </source>
</evidence>
<feature type="domain" description="PI31 proteasome regulator N-terminal" evidence="13">
    <location>
        <begin position="23"/>
        <end position="171"/>
    </location>
</feature>
<feature type="compositionally biased region" description="Low complexity" evidence="11">
    <location>
        <begin position="214"/>
        <end position="224"/>
    </location>
</feature>
<proteinExistence type="inferred from homology"/>
<dbReference type="AlphaFoldDB" id="A0A0C9URF3"/>
<dbReference type="GO" id="GO:0043161">
    <property type="term" value="P:proteasome-mediated ubiquitin-dependent protein catabolic process"/>
    <property type="evidence" value="ECO:0007669"/>
    <property type="project" value="InterPro"/>
</dbReference>
<evidence type="ECO:0000313" key="14">
    <source>
        <dbReference type="EMBL" id="KIJ37369.1"/>
    </source>
</evidence>
<feature type="domain" description="PI31 proteasome regulator C-terminal" evidence="12">
    <location>
        <begin position="242"/>
        <end position="323"/>
    </location>
</feature>
<keyword evidence="6" id="KW-0597">Phosphoprotein</keyword>
<organism evidence="14 15">
    <name type="scientific">Sphaerobolus stellatus (strain SS14)</name>
    <dbReference type="NCBI Taxonomy" id="990650"/>
    <lineage>
        <taxon>Eukaryota</taxon>
        <taxon>Fungi</taxon>
        <taxon>Dikarya</taxon>
        <taxon>Basidiomycota</taxon>
        <taxon>Agaricomycotina</taxon>
        <taxon>Agaricomycetes</taxon>
        <taxon>Phallomycetidae</taxon>
        <taxon>Geastrales</taxon>
        <taxon>Sphaerobolaceae</taxon>
        <taxon>Sphaerobolus</taxon>
    </lineage>
</organism>
<keyword evidence="4" id="KW-0488">Methylation</keyword>
<dbReference type="OrthoDB" id="68090at2759"/>
<keyword evidence="5" id="KW-0963">Cytoplasm</keyword>
<dbReference type="Proteomes" id="UP000054279">
    <property type="component" value="Unassembled WGS sequence"/>
</dbReference>
<dbReference type="GO" id="GO:0005783">
    <property type="term" value="C:endoplasmic reticulum"/>
    <property type="evidence" value="ECO:0007669"/>
    <property type="project" value="UniProtKB-SubCell"/>
</dbReference>
<feature type="region of interest" description="Disordered" evidence="11">
    <location>
        <begin position="199"/>
        <end position="244"/>
    </location>
</feature>
<evidence type="ECO:0000256" key="6">
    <source>
        <dbReference type="ARBA" id="ARBA00022553"/>
    </source>
</evidence>
<keyword evidence="15" id="KW-1185">Reference proteome</keyword>
<comment type="function">
    <text evidence="10">Plays an important role in control of proteasome function. Inhibits the hydrolysis of protein and peptide substrates by the 20S proteasome. Also inhibits the activation of the proteasome by the proteasome regulatory proteins PA700 and PA28.</text>
</comment>
<dbReference type="GO" id="GO:0000502">
    <property type="term" value="C:proteasome complex"/>
    <property type="evidence" value="ECO:0007669"/>
    <property type="project" value="UniProtKB-KW"/>
</dbReference>
<evidence type="ECO:0000256" key="4">
    <source>
        <dbReference type="ARBA" id="ARBA00022481"/>
    </source>
</evidence>
<evidence type="ECO:0000256" key="8">
    <source>
        <dbReference type="ARBA" id="ARBA00022942"/>
    </source>
</evidence>
<protein>
    <submittedName>
        <fullName evidence="14">Uncharacterized protein</fullName>
    </submittedName>
</protein>
<feature type="region of interest" description="Disordered" evidence="11">
    <location>
        <begin position="324"/>
        <end position="378"/>
    </location>
</feature>
<evidence type="ECO:0000256" key="7">
    <source>
        <dbReference type="ARBA" id="ARBA00022824"/>
    </source>
</evidence>
<dbReference type="GO" id="GO:0004866">
    <property type="term" value="F:endopeptidase inhibitor activity"/>
    <property type="evidence" value="ECO:0007669"/>
    <property type="project" value="InterPro"/>
</dbReference>
<evidence type="ECO:0000256" key="1">
    <source>
        <dbReference type="ARBA" id="ARBA00004240"/>
    </source>
</evidence>
<keyword evidence="8" id="KW-0647">Proteasome</keyword>
<evidence type="ECO:0000256" key="10">
    <source>
        <dbReference type="ARBA" id="ARBA00024805"/>
    </source>
</evidence>
<dbReference type="InterPro" id="IPR045128">
    <property type="entry name" value="PI31-like"/>
</dbReference>
<feature type="compositionally biased region" description="Gly residues" evidence="11">
    <location>
        <begin position="328"/>
        <end position="356"/>
    </location>
</feature>
<evidence type="ECO:0000256" key="2">
    <source>
        <dbReference type="ARBA" id="ARBA00004496"/>
    </source>
</evidence>
<evidence type="ECO:0000313" key="15">
    <source>
        <dbReference type="Proteomes" id="UP000054279"/>
    </source>
</evidence>
<evidence type="ECO:0000256" key="9">
    <source>
        <dbReference type="ARBA" id="ARBA00022990"/>
    </source>
</evidence>
<evidence type="ECO:0000259" key="13">
    <source>
        <dbReference type="Pfam" id="PF11566"/>
    </source>
</evidence>
<evidence type="ECO:0000256" key="11">
    <source>
        <dbReference type="SAM" id="MobiDB-lite"/>
    </source>
</evidence>
<dbReference type="EMBL" id="KN837169">
    <property type="protein sequence ID" value="KIJ37369.1"/>
    <property type="molecule type" value="Genomic_DNA"/>
</dbReference>
<dbReference type="PANTHER" id="PTHR13266:SF1">
    <property type="entry name" value="PROTEASOME INHIBITOR PI31 SUBUNIT"/>
    <property type="match status" value="1"/>
</dbReference>
<keyword evidence="9" id="KW-0007">Acetylation</keyword>
<dbReference type="PANTHER" id="PTHR13266">
    <property type="entry name" value="PROTEASOME INHIBITOR"/>
    <property type="match status" value="1"/>
</dbReference>
<dbReference type="InterPro" id="IPR021625">
    <property type="entry name" value="PI31_Prot_N"/>
</dbReference>
<dbReference type="InterPro" id="IPR013886">
    <property type="entry name" value="PI31_Prot_C"/>
</dbReference>
<evidence type="ECO:0000256" key="5">
    <source>
        <dbReference type="ARBA" id="ARBA00022490"/>
    </source>
</evidence>
<dbReference type="Pfam" id="PF11566">
    <property type="entry name" value="PI31_Prot_N"/>
    <property type="match status" value="1"/>
</dbReference>
<accession>A0A0C9URF3</accession>
<comment type="similarity">
    <text evidence="3">Belongs to the proteasome inhibitor PI31 family.</text>
</comment>
<reference evidence="14 15" key="1">
    <citation type="submission" date="2014-06" db="EMBL/GenBank/DDBJ databases">
        <title>Evolutionary Origins and Diversification of the Mycorrhizal Mutualists.</title>
        <authorList>
            <consortium name="DOE Joint Genome Institute"/>
            <consortium name="Mycorrhizal Genomics Consortium"/>
            <person name="Kohler A."/>
            <person name="Kuo A."/>
            <person name="Nagy L.G."/>
            <person name="Floudas D."/>
            <person name="Copeland A."/>
            <person name="Barry K.W."/>
            <person name="Cichocki N."/>
            <person name="Veneault-Fourrey C."/>
            <person name="LaButti K."/>
            <person name="Lindquist E.A."/>
            <person name="Lipzen A."/>
            <person name="Lundell T."/>
            <person name="Morin E."/>
            <person name="Murat C."/>
            <person name="Riley R."/>
            <person name="Ohm R."/>
            <person name="Sun H."/>
            <person name="Tunlid A."/>
            <person name="Henrissat B."/>
            <person name="Grigoriev I.V."/>
            <person name="Hibbett D.S."/>
            <person name="Martin F."/>
        </authorList>
    </citation>
    <scope>NUCLEOTIDE SEQUENCE [LARGE SCALE GENOMIC DNA]</scope>
    <source>
        <strain evidence="14 15">SS14</strain>
    </source>
</reference>
<gene>
    <name evidence="14" type="ORF">M422DRAFT_50439</name>
</gene>
<dbReference type="Gene3D" id="3.40.1000.30">
    <property type="match status" value="1"/>
</dbReference>
<evidence type="ECO:0000259" key="12">
    <source>
        <dbReference type="Pfam" id="PF08577"/>
    </source>
</evidence>
<dbReference type="HOGENOM" id="CLU_044125_0_0_1"/>
<comment type="subcellular location">
    <subcellularLocation>
        <location evidence="2">Cytoplasm</location>
    </subcellularLocation>
    <subcellularLocation>
        <location evidence="1">Endoplasmic reticulum</location>
    </subcellularLocation>
</comment>
<name>A0A0C9URF3_SPHS4</name>
<keyword evidence="7" id="KW-0256">Endoplasmic reticulum</keyword>
<dbReference type="GO" id="GO:0070628">
    <property type="term" value="F:proteasome binding"/>
    <property type="evidence" value="ECO:0007669"/>
    <property type="project" value="InterPro"/>
</dbReference>
<dbReference type="Pfam" id="PF08577">
    <property type="entry name" value="PI31_Prot_C"/>
    <property type="match status" value="1"/>
</dbReference>
<sequence length="378" mass="39332">MTDILDPSALLSRLPSLISQGGTLKSPQDGLVALVHTAMVALSFRLVGLDDLGTVNSYENNVLPETWNAHGPGNYTLRYKHEQSSLEFILKISKLGTRTVINAIAAESDKTATLDVQTGDYTSNSFYPYTPGQSDAQPVVHGFISSNRVKDFIDAFKLNIVQKLVPGLRKEGYSESAEEYVSLSSHTVLAYYLGNRSIPPRAGQRQAPPPQAPRQPAQPAVPSPLFGGQQGGYIPGRNPLEIGRQDLDPIPLHPNPFAPGGFGGPSRGDGMFVGPNHPIFSDRFAPGRGGGLGGNGGQGPWGGDGFLPPMGAPPGARFDPIGPIRSPFGGGGGGGGGGGIGGPSFPRGPGGPGGMGRAPPRSGEPDNDEFLPPGMVSD</sequence>